<comment type="cofactor">
    <cofactor evidence="1">
        <name>Zn(2+)</name>
        <dbReference type="ChEBI" id="CHEBI:29105"/>
    </cofactor>
</comment>
<protein>
    <submittedName>
        <fullName evidence="3">Dihydroorotase family protein</fullName>
    </submittedName>
</protein>
<dbReference type="InterPro" id="IPR011059">
    <property type="entry name" value="Metal-dep_hydrolase_composite"/>
</dbReference>
<dbReference type="SUPFAM" id="SSF51556">
    <property type="entry name" value="Metallo-dependent hydrolases"/>
    <property type="match status" value="1"/>
</dbReference>
<gene>
    <name evidence="3" type="ORF">ACFFK0_07335</name>
</gene>
<dbReference type="Pfam" id="PF01979">
    <property type="entry name" value="Amidohydro_1"/>
    <property type="match status" value="1"/>
</dbReference>
<dbReference type="PANTHER" id="PTHR11647">
    <property type="entry name" value="HYDRANTOINASE/DIHYDROPYRIMIDINASE FAMILY MEMBER"/>
    <property type="match status" value="1"/>
</dbReference>
<dbReference type="Gene3D" id="3.20.20.140">
    <property type="entry name" value="Metal-dependent hydrolases"/>
    <property type="match status" value="1"/>
</dbReference>
<dbReference type="InterPro" id="IPR050378">
    <property type="entry name" value="Metallo-dep_Hydrolases_sf"/>
</dbReference>
<dbReference type="Proteomes" id="UP001589776">
    <property type="component" value="Unassembled WGS sequence"/>
</dbReference>
<evidence type="ECO:0000313" key="4">
    <source>
        <dbReference type="Proteomes" id="UP001589776"/>
    </source>
</evidence>
<dbReference type="InterPro" id="IPR032466">
    <property type="entry name" value="Metal_Hydrolase"/>
</dbReference>
<accession>A0ABV6DI25</accession>
<comment type="caution">
    <text evidence="3">The sequence shown here is derived from an EMBL/GenBank/DDBJ whole genome shotgun (WGS) entry which is preliminary data.</text>
</comment>
<dbReference type="PANTHER" id="PTHR11647:SF1">
    <property type="entry name" value="COLLAPSIN RESPONSE MEDIATOR PROTEIN"/>
    <property type="match status" value="1"/>
</dbReference>
<name>A0ABV6DI25_9BACL</name>
<evidence type="ECO:0000259" key="2">
    <source>
        <dbReference type="Pfam" id="PF01979"/>
    </source>
</evidence>
<dbReference type="Gene3D" id="2.30.40.10">
    <property type="entry name" value="Urease, subunit C, domain 1"/>
    <property type="match status" value="1"/>
</dbReference>
<dbReference type="EMBL" id="JBHLWN010000027">
    <property type="protein sequence ID" value="MFC0212272.1"/>
    <property type="molecule type" value="Genomic_DNA"/>
</dbReference>
<evidence type="ECO:0000256" key="1">
    <source>
        <dbReference type="ARBA" id="ARBA00001947"/>
    </source>
</evidence>
<feature type="domain" description="Amidohydrolase-related" evidence="2">
    <location>
        <begin position="50"/>
        <end position="437"/>
    </location>
</feature>
<dbReference type="SUPFAM" id="SSF51338">
    <property type="entry name" value="Composite domain of metallo-dependent hydrolases"/>
    <property type="match status" value="1"/>
</dbReference>
<sequence length="470" mass="51946">MDMIVRGGEVVIPYVGVKKVDIGIKDGKICAIGEQLDAPGAKIIDAKGLTVFPGAIDGHSHYSYGGDEALARDYRITSRSSAIGGVTTVINFMRSGRSYLEQLPHEIAIGERESVIDFCFHLGVMTDQHLAEMRDYVEQFSSTSFKLYLGYKGLEKTRYGTDRTLDDQLLLDIFDAMKAVSPDLILCIHCENVEMGRNFYQKYVDDPNRNQLVYFDKFNPDIVETESVIRVSYLAKQYNAKISIVHCSAGTSIEALRAMPWFDRELIHVETCPHYLLETVDNAKGLGAVVKPPLRYKHDNDALWQAIKDDIVTFIGTDHVSLTWAEKFKKGHAIDDVTLGFGGAEFMFPQMLSEGIKRGLSLQKIAEITSANTAKTYGLYPAKGGIEVGSDADLILVDLEKVQTITPDTIPINSDYTIYEGREVKGWPVMTIRRGEVIAAGGKAVEPEGTGKYVRRAAQGAQLAPAVLSN</sequence>
<evidence type="ECO:0000313" key="3">
    <source>
        <dbReference type="EMBL" id="MFC0212272.1"/>
    </source>
</evidence>
<reference evidence="3 4" key="1">
    <citation type="submission" date="2024-09" db="EMBL/GenBank/DDBJ databases">
        <authorList>
            <person name="Sun Q."/>
            <person name="Mori K."/>
        </authorList>
    </citation>
    <scope>NUCLEOTIDE SEQUENCE [LARGE SCALE GENOMIC DNA]</scope>
    <source>
        <strain evidence="3 4">CCM 7759</strain>
    </source>
</reference>
<organism evidence="3 4">
    <name type="scientific">Paenibacillus chartarius</name>
    <dbReference type="NCBI Taxonomy" id="747481"/>
    <lineage>
        <taxon>Bacteria</taxon>
        <taxon>Bacillati</taxon>
        <taxon>Bacillota</taxon>
        <taxon>Bacilli</taxon>
        <taxon>Bacillales</taxon>
        <taxon>Paenibacillaceae</taxon>
        <taxon>Paenibacillus</taxon>
    </lineage>
</organism>
<dbReference type="InterPro" id="IPR006680">
    <property type="entry name" value="Amidohydro-rel"/>
</dbReference>
<proteinExistence type="predicted"/>
<dbReference type="RefSeq" id="WP_377469399.1">
    <property type="nucleotide sequence ID" value="NZ_JBHLWN010000027.1"/>
</dbReference>
<keyword evidence="4" id="KW-1185">Reference proteome</keyword>